<protein>
    <submittedName>
        <fullName evidence="9">RagB/SusD family nutrient uptake outer membrane protein</fullName>
    </submittedName>
</protein>
<proteinExistence type="inferred from homology"/>
<evidence type="ECO:0000256" key="4">
    <source>
        <dbReference type="ARBA" id="ARBA00023136"/>
    </source>
</evidence>
<keyword evidence="10" id="KW-1185">Reference proteome</keyword>
<evidence type="ECO:0000259" key="7">
    <source>
        <dbReference type="Pfam" id="PF07980"/>
    </source>
</evidence>
<accession>A0ABS3C6B2</accession>
<evidence type="ECO:0000313" key="10">
    <source>
        <dbReference type="Proteomes" id="UP000664317"/>
    </source>
</evidence>
<evidence type="ECO:0000259" key="8">
    <source>
        <dbReference type="Pfam" id="PF14322"/>
    </source>
</evidence>
<evidence type="ECO:0000256" key="6">
    <source>
        <dbReference type="SAM" id="SignalP"/>
    </source>
</evidence>
<dbReference type="InterPro" id="IPR033985">
    <property type="entry name" value="SusD-like_N"/>
</dbReference>
<feature type="domain" description="RagB/SusD" evidence="7">
    <location>
        <begin position="293"/>
        <end position="594"/>
    </location>
</feature>
<dbReference type="Gene3D" id="1.25.40.390">
    <property type="match status" value="1"/>
</dbReference>
<dbReference type="Proteomes" id="UP000664317">
    <property type="component" value="Unassembled WGS sequence"/>
</dbReference>
<organism evidence="9 10">
    <name type="scientific">Algoriphagus oliviformis</name>
    <dbReference type="NCBI Taxonomy" id="2811231"/>
    <lineage>
        <taxon>Bacteria</taxon>
        <taxon>Pseudomonadati</taxon>
        <taxon>Bacteroidota</taxon>
        <taxon>Cytophagia</taxon>
        <taxon>Cytophagales</taxon>
        <taxon>Cyclobacteriaceae</taxon>
        <taxon>Algoriphagus</taxon>
    </lineage>
</organism>
<keyword evidence="5" id="KW-0998">Cell outer membrane</keyword>
<feature type="chain" id="PRO_5047290083" evidence="6">
    <location>
        <begin position="26"/>
        <end position="594"/>
    </location>
</feature>
<dbReference type="InterPro" id="IPR011990">
    <property type="entry name" value="TPR-like_helical_dom_sf"/>
</dbReference>
<comment type="similarity">
    <text evidence="2">Belongs to the SusD family.</text>
</comment>
<dbReference type="RefSeq" id="WP_206579330.1">
    <property type="nucleotide sequence ID" value="NZ_JAFKCT010000007.1"/>
</dbReference>
<keyword evidence="4" id="KW-0472">Membrane</keyword>
<reference evidence="9 10" key="1">
    <citation type="submission" date="2021-03" db="EMBL/GenBank/DDBJ databases">
        <title>novel species isolated from a fishpond in China.</title>
        <authorList>
            <person name="Lu H."/>
            <person name="Cai Z."/>
        </authorList>
    </citation>
    <scope>NUCLEOTIDE SEQUENCE [LARGE SCALE GENOMIC DNA]</scope>
    <source>
        <strain evidence="9 10">H41</strain>
    </source>
</reference>
<name>A0ABS3C6B2_9BACT</name>
<dbReference type="InterPro" id="IPR012944">
    <property type="entry name" value="SusD_RagB_dom"/>
</dbReference>
<evidence type="ECO:0000256" key="3">
    <source>
        <dbReference type="ARBA" id="ARBA00022729"/>
    </source>
</evidence>
<dbReference type="Pfam" id="PF07980">
    <property type="entry name" value="SusD_RagB"/>
    <property type="match status" value="1"/>
</dbReference>
<gene>
    <name evidence="9" type="ORF">J0A68_16485</name>
</gene>
<evidence type="ECO:0000256" key="2">
    <source>
        <dbReference type="ARBA" id="ARBA00006275"/>
    </source>
</evidence>
<dbReference type="Pfam" id="PF14322">
    <property type="entry name" value="SusD-like_3"/>
    <property type="match status" value="1"/>
</dbReference>
<sequence length="594" mass="68439">MRLKSLKFNKIIGAIALSLSFAACNTLDTAPELAFSEENAFENFQVTQTYALGLYTRFEGYDLNRINSDYDADLMMNNSSSQGSNWIWGRIVPPATSSIWNFSFVRQVNIMLDNLEASNMNEAEKNHWRSVGYFFRAFDYYEKIAAFGDVPWVDRVLTDQDELLYAPRTPRAELADHILEDLIFAEANIMEPGTNGIVSNSVSKDVVNALISRFGLFEGTWRKYHNLGGGEKYLRASVEASEKLLVKHPILHQNYDELFNSESLEGVKGILLYKNYQLGLVTHILTSRHRNSAGNWDITKRGADSYLMKDGKTRWNSPLFETDKDAYAEFRNRDQRMLYTIVPPFRVVASGTDRLAWDYTEDPKDREYIDLFKSLSSAAQKELPSRNWAGFVLKVSPHYRDFNEGHPYNVSRTGYNLFKYYSRLHDIQNVDYSDAPIFRMGEVMVNHAEAKWELGEFDQDVADRTINKLRERAKVSPMVVSEITPDFDPTRDQTVDPVLWEIRRERGVELMAEGFRFDDLRRWKKMSYASEPKLGRWIKASDVSNRIPIQGGASQGYIQFFSGNPPAFPDYYYLYPLPTEELALNPNLVQNPGW</sequence>
<comment type="subcellular location">
    <subcellularLocation>
        <location evidence="1">Cell outer membrane</location>
    </subcellularLocation>
</comment>
<comment type="caution">
    <text evidence="9">The sequence shown here is derived from an EMBL/GenBank/DDBJ whole genome shotgun (WGS) entry which is preliminary data.</text>
</comment>
<dbReference type="EMBL" id="JAFKCT010000007">
    <property type="protein sequence ID" value="MBN7812553.1"/>
    <property type="molecule type" value="Genomic_DNA"/>
</dbReference>
<evidence type="ECO:0000313" key="9">
    <source>
        <dbReference type="EMBL" id="MBN7812553.1"/>
    </source>
</evidence>
<keyword evidence="3 6" id="KW-0732">Signal</keyword>
<feature type="signal peptide" evidence="6">
    <location>
        <begin position="1"/>
        <end position="25"/>
    </location>
</feature>
<dbReference type="SUPFAM" id="SSF48452">
    <property type="entry name" value="TPR-like"/>
    <property type="match status" value="1"/>
</dbReference>
<dbReference type="PROSITE" id="PS51257">
    <property type="entry name" value="PROKAR_LIPOPROTEIN"/>
    <property type="match status" value="1"/>
</dbReference>
<feature type="domain" description="SusD-like N-terminal" evidence="8">
    <location>
        <begin position="92"/>
        <end position="216"/>
    </location>
</feature>
<evidence type="ECO:0000256" key="5">
    <source>
        <dbReference type="ARBA" id="ARBA00023237"/>
    </source>
</evidence>
<evidence type="ECO:0000256" key="1">
    <source>
        <dbReference type="ARBA" id="ARBA00004442"/>
    </source>
</evidence>